<dbReference type="PANTHER" id="PTHR46613:SF1">
    <property type="entry name" value="RADIAL SPOKE HEAD 10 HOMOLOG B-RELATED"/>
    <property type="match status" value="1"/>
</dbReference>
<feature type="compositionally biased region" description="Basic and acidic residues" evidence="9">
    <location>
        <begin position="44"/>
        <end position="58"/>
    </location>
</feature>
<evidence type="ECO:0000256" key="2">
    <source>
        <dbReference type="ARBA" id="ARBA00004430"/>
    </source>
</evidence>
<evidence type="ECO:0000256" key="5">
    <source>
        <dbReference type="ARBA" id="ARBA00022846"/>
    </source>
</evidence>
<reference evidence="10 11" key="1">
    <citation type="submission" date="2024-02" db="EMBL/GenBank/DDBJ databases">
        <authorList>
            <person name="Daric V."/>
            <person name="Darras S."/>
        </authorList>
    </citation>
    <scope>NUCLEOTIDE SEQUENCE [LARGE SCALE GENOMIC DNA]</scope>
</reference>
<gene>
    <name evidence="10" type="ORF">CVLEPA_LOCUS26029</name>
</gene>
<keyword evidence="7" id="KW-0206">Cytoskeleton</keyword>
<keyword evidence="6" id="KW-0969">Cilium</keyword>
<evidence type="ECO:0000256" key="4">
    <source>
        <dbReference type="ARBA" id="ARBA00022737"/>
    </source>
</evidence>
<name>A0ABP0GM22_CLALP</name>
<comment type="subcellular location">
    <subcellularLocation>
        <location evidence="1">Cell projection</location>
        <location evidence="1">Cilium</location>
        <location evidence="1">Flagellum</location>
    </subcellularLocation>
    <subcellularLocation>
        <location evidence="2">Cytoplasm</location>
        <location evidence="2">Cytoskeleton</location>
        <location evidence="2">Cilium axoneme</location>
    </subcellularLocation>
</comment>
<evidence type="ECO:0000256" key="8">
    <source>
        <dbReference type="ARBA" id="ARBA00023273"/>
    </source>
</evidence>
<dbReference type="InterPro" id="IPR003409">
    <property type="entry name" value="MORN"/>
</dbReference>
<accession>A0ABP0GM22</accession>
<dbReference type="SUPFAM" id="SSF82185">
    <property type="entry name" value="Histone H3 K4-specific methyltransferase SET7/9 N-terminal domain"/>
    <property type="match status" value="2"/>
</dbReference>
<evidence type="ECO:0000256" key="9">
    <source>
        <dbReference type="SAM" id="MobiDB-lite"/>
    </source>
</evidence>
<organism evidence="10 11">
    <name type="scientific">Clavelina lepadiformis</name>
    <name type="common">Light-bulb sea squirt</name>
    <name type="synonym">Ascidia lepadiformis</name>
    <dbReference type="NCBI Taxonomy" id="159417"/>
    <lineage>
        <taxon>Eukaryota</taxon>
        <taxon>Metazoa</taxon>
        <taxon>Chordata</taxon>
        <taxon>Tunicata</taxon>
        <taxon>Ascidiacea</taxon>
        <taxon>Aplousobranchia</taxon>
        <taxon>Clavelinidae</taxon>
        <taxon>Clavelina</taxon>
    </lineage>
</organism>
<evidence type="ECO:0000256" key="6">
    <source>
        <dbReference type="ARBA" id="ARBA00023069"/>
    </source>
</evidence>
<dbReference type="SMART" id="SM00698">
    <property type="entry name" value="MORN"/>
    <property type="match status" value="9"/>
</dbReference>
<evidence type="ECO:0000256" key="7">
    <source>
        <dbReference type="ARBA" id="ARBA00023212"/>
    </source>
</evidence>
<dbReference type="Gene3D" id="2.20.110.10">
    <property type="entry name" value="Histone H3 K4-specific methyltransferase SET7/9 N-terminal domain"/>
    <property type="match status" value="4"/>
</dbReference>
<evidence type="ECO:0000313" key="10">
    <source>
        <dbReference type="EMBL" id="CAK8692786.1"/>
    </source>
</evidence>
<feature type="compositionally biased region" description="Basic and acidic residues" evidence="9">
    <location>
        <begin position="752"/>
        <end position="761"/>
    </location>
</feature>
<evidence type="ECO:0000256" key="3">
    <source>
        <dbReference type="ARBA" id="ARBA00022490"/>
    </source>
</evidence>
<evidence type="ECO:0008006" key="12">
    <source>
        <dbReference type="Google" id="ProtNLM"/>
    </source>
</evidence>
<dbReference type="Proteomes" id="UP001642483">
    <property type="component" value="Unassembled WGS sequence"/>
</dbReference>
<protein>
    <recommendedName>
        <fullName evidence="12">Radial spoke head 10 homolog B-like</fullName>
    </recommendedName>
</protein>
<dbReference type="PANTHER" id="PTHR46613">
    <property type="entry name" value="RADIAL SPOKE HEAD 10 HOMOLOG B-RELATED"/>
    <property type="match status" value="1"/>
</dbReference>
<keyword evidence="11" id="KW-1185">Reference proteome</keyword>
<keyword evidence="4" id="KW-0677">Repeat</keyword>
<evidence type="ECO:0000256" key="1">
    <source>
        <dbReference type="ARBA" id="ARBA00004230"/>
    </source>
</evidence>
<dbReference type="Pfam" id="PF02493">
    <property type="entry name" value="MORN"/>
    <property type="match status" value="9"/>
</dbReference>
<comment type="caution">
    <text evidence="10">The sequence shown here is derived from an EMBL/GenBank/DDBJ whole genome shotgun (WGS) entry which is preliminary data.</text>
</comment>
<proteinExistence type="predicted"/>
<feature type="region of interest" description="Disordered" evidence="9">
    <location>
        <begin position="736"/>
        <end position="769"/>
    </location>
</feature>
<keyword evidence="8" id="KW-0966">Cell projection</keyword>
<sequence>MAKGQKLSASREAQSSAKNKKNSENNKGGLKSQPNVGDDAANDVFEHLETKSVAESDSGRPCGDLLSTPLPQKVKESEYDEPPLSDIIVSRYEGDRAKTGHFEGQGEAWFIGGNKYKGYFSDGVMHGKGKYVWSDGMQYEGDMNNNQISGYGRYEWPDKSYYEGEVLNGLRHGVGVFKSSKHNVSYSGQWYLGKRHGRGIMHYSEHSWYEGDWVNNTRHGWGVRRYNTGNVFEGQWVNDKRHGEGTMRWLTTDESYSGIWENGVQHGCGTHTWYLHRVPGSQYPLRNEYVGDFINALRHGHGKFFFASGAVYNGEWENNKKHGWGKFVFKNGRVFEGQFENDHMVDHPSFKLDGNESPDLTNVRTRTPVGWEEAEEEMSKDGSGNLLGPSLTLEIDSLLDNFQESQRENELKQVTFLMLRNVSVLRRVYSFYSALGHDRSPDNTFVMTRFQFWRFLKDCRIHYHSQSLSEMDRAIAKCHASGDVHNPMEKLLLREFLTNCVVLGYLIYNKEEKQNKNAKTTVLSRCLQRLINEHILKQSCRVGGHFLSEPRRAVNALAYMDRSWHIYQRMCTYRKETPYEPTLCMRQFLFLLKDLKIIGPQLSTRTVLDILADDDPSVSDGDSCNMEIEMTFLEFFEALIGLALNFTPPAETTETPIYVEEKPTRSSRPQSSISQMISEAGEGNVAMSTDSLSLMDGESRVGSKLTNVLSKHSFSHAGGGSTGAFLHTLSQLSVHEDAAQAADDASSLPQDGDSHPNHATEGEGENSQENEFNIWCNKLNIFFTQHLFPTWNRLEALRNRAAKERVAQEEKKRQMSVEQEVQR</sequence>
<feature type="region of interest" description="Disordered" evidence="9">
    <location>
        <begin position="1"/>
        <end position="79"/>
    </location>
</feature>
<evidence type="ECO:0000313" key="11">
    <source>
        <dbReference type="Proteomes" id="UP001642483"/>
    </source>
</evidence>
<dbReference type="EMBL" id="CAWYQH010000130">
    <property type="protein sequence ID" value="CAK8692786.1"/>
    <property type="molecule type" value="Genomic_DNA"/>
</dbReference>
<keyword evidence="3" id="KW-0963">Cytoplasm</keyword>
<keyword evidence="5" id="KW-0282">Flagellum</keyword>